<organism evidence="3 4">
    <name type="scientific">Streptomyces chiangmaiensis</name>
    <dbReference type="NCBI Taxonomy" id="766497"/>
    <lineage>
        <taxon>Bacteria</taxon>
        <taxon>Bacillati</taxon>
        <taxon>Actinomycetota</taxon>
        <taxon>Actinomycetes</taxon>
        <taxon>Kitasatosporales</taxon>
        <taxon>Streptomycetaceae</taxon>
        <taxon>Streptomyces</taxon>
    </lineage>
</organism>
<keyword evidence="2" id="KW-1133">Transmembrane helix</keyword>
<keyword evidence="2" id="KW-0812">Transmembrane</keyword>
<protein>
    <recommendedName>
        <fullName evidence="5">Integral membrane protein</fullName>
    </recommendedName>
</protein>
<feature type="transmembrane region" description="Helical" evidence="2">
    <location>
        <begin position="54"/>
        <end position="72"/>
    </location>
</feature>
<accession>A0ABU7FX48</accession>
<gene>
    <name evidence="3" type="ORF">VXC91_43335</name>
</gene>
<feature type="region of interest" description="Disordered" evidence="1">
    <location>
        <begin position="167"/>
        <end position="190"/>
    </location>
</feature>
<evidence type="ECO:0000256" key="1">
    <source>
        <dbReference type="SAM" id="MobiDB-lite"/>
    </source>
</evidence>
<keyword evidence="4" id="KW-1185">Reference proteome</keyword>
<evidence type="ECO:0000256" key="2">
    <source>
        <dbReference type="SAM" id="Phobius"/>
    </source>
</evidence>
<dbReference type="EMBL" id="JAYWVC010000404">
    <property type="protein sequence ID" value="MED7828510.1"/>
    <property type="molecule type" value="Genomic_DNA"/>
</dbReference>
<evidence type="ECO:0000313" key="3">
    <source>
        <dbReference type="EMBL" id="MED7828510.1"/>
    </source>
</evidence>
<sequence length="190" mass="20608">MQRLTLCWLTRRPAQRIALGSIPASLRLSVAAVALISLLTGLCAANHGIPADVVLPVILLAPLLAQWLLGWLDARAREHVRTVEGDAPCRYLQRLAALHADLVEAAASSDRYELNRSAEIGQHLLWDAASLLHTQDTRAASDALIACERLLLHLVDQVTQTIECTASEDGAADADQTRARRPTPPSTHHS</sequence>
<keyword evidence="2" id="KW-0472">Membrane</keyword>
<comment type="caution">
    <text evidence="3">The sequence shown here is derived from an EMBL/GenBank/DDBJ whole genome shotgun (WGS) entry which is preliminary data.</text>
</comment>
<dbReference type="Proteomes" id="UP001333996">
    <property type="component" value="Unassembled WGS sequence"/>
</dbReference>
<evidence type="ECO:0000313" key="4">
    <source>
        <dbReference type="Proteomes" id="UP001333996"/>
    </source>
</evidence>
<reference evidence="3" key="1">
    <citation type="submission" date="2024-01" db="EMBL/GenBank/DDBJ databases">
        <title>First draft genome sequence data of TA4-1, the type strain of Gram-positive actinobacterium Streptomyces chiangmaiensis.</title>
        <authorList>
            <person name="Yasawong M."/>
            <person name="Nantapong N."/>
        </authorList>
    </citation>
    <scope>NUCLEOTIDE SEQUENCE</scope>
    <source>
        <strain evidence="3">TA4-1</strain>
    </source>
</reference>
<dbReference type="RefSeq" id="WP_329512850.1">
    <property type="nucleotide sequence ID" value="NZ_JAYWVC010000404.1"/>
</dbReference>
<name>A0ABU7FX48_9ACTN</name>
<evidence type="ECO:0008006" key="5">
    <source>
        <dbReference type="Google" id="ProtNLM"/>
    </source>
</evidence>
<proteinExistence type="predicted"/>